<name>A0A3M0GJQ0_9ACTN</name>
<comment type="caution">
    <text evidence="1">The sequence shown here is derived from an EMBL/GenBank/DDBJ whole genome shotgun (WGS) entry which is preliminary data.</text>
</comment>
<accession>A0A3M0GJQ0</accession>
<dbReference type="Proteomes" id="UP000275256">
    <property type="component" value="Unassembled WGS sequence"/>
</dbReference>
<dbReference type="SUPFAM" id="SSF89550">
    <property type="entry name" value="PHP domain-like"/>
    <property type="match status" value="1"/>
</dbReference>
<dbReference type="OrthoDB" id="9804333at2"/>
<dbReference type="InterPro" id="IPR016195">
    <property type="entry name" value="Pol/histidinol_Pase-like"/>
</dbReference>
<evidence type="ECO:0000313" key="1">
    <source>
        <dbReference type="EMBL" id="RMB61853.1"/>
    </source>
</evidence>
<dbReference type="AlphaFoldDB" id="A0A3M0GJQ0"/>
<reference evidence="1 2" key="1">
    <citation type="submission" date="2018-10" db="EMBL/GenBank/DDBJ databases">
        <title>Tessaracoccus antarcticuss sp. nov., isolated from sediment.</title>
        <authorList>
            <person name="Zhou L.Y."/>
            <person name="Du Z.J."/>
        </authorList>
    </citation>
    <scope>NUCLEOTIDE SEQUENCE [LARGE SCALE GENOMIC DNA]</scope>
    <source>
        <strain evidence="1 2">JDX10</strain>
    </source>
</reference>
<protein>
    <submittedName>
        <fullName evidence="1">PHP domain-containing protein</fullName>
    </submittedName>
</protein>
<keyword evidence="2" id="KW-1185">Reference proteome</keyword>
<evidence type="ECO:0000313" key="2">
    <source>
        <dbReference type="Proteomes" id="UP000275256"/>
    </source>
</evidence>
<sequence>MSVTIEVVNDPGATPDDRVGALRRWVDAGNDFPPLTLESNNHIHTIYSFSPYTPAMACLRGREAGLQVVGSVDHDSVAAAAEMRDAGSILGMGVVTGFECRVMLHSAEEVEQGRAPFADRKVNNPDSEGVAYMTVQAIPARSRQAAEDFLRPIRAARLERTRRMTEGANKILAALGAPTMDFESDVVGISQFASGGTITERHLLYAMSEALIACFGRGDALVEGLQKMGVGIPGPLRAVLADPGNLFLPHDLLGLLKAEYLERFYIQPERMVHGGELPDARTVVEFALRIGAIPCYAYLGDVSASPTGDKRAEAFEDSYLDELVAYLRNLGFPAITFMPPRNTAAQLGRISALADAHDMIQVSGVDINQPRQVFSCPELAEPRFAHLGDSTWALVAHEVLSDADPRRGLLHPENPMADLPLSERISAYGELGRQLVSDKGATP</sequence>
<dbReference type="EMBL" id="REFW01000001">
    <property type="protein sequence ID" value="RMB61853.1"/>
    <property type="molecule type" value="Genomic_DNA"/>
</dbReference>
<dbReference type="Gene3D" id="3.20.20.140">
    <property type="entry name" value="Metal-dependent hydrolases"/>
    <property type="match status" value="1"/>
</dbReference>
<proteinExistence type="predicted"/>
<gene>
    <name evidence="1" type="ORF">EAX62_04400</name>
</gene>
<organism evidence="1 2">
    <name type="scientific">Tessaracoccus antarcticus</name>
    <dbReference type="NCBI Taxonomy" id="2479848"/>
    <lineage>
        <taxon>Bacteria</taxon>
        <taxon>Bacillati</taxon>
        <taxon>Actinomycetota</taxon>
        <taxon>Actinomycetes</taxon>
        <taxon>Propionibacteriales</taxon>
        <taxon>Propionibacteriaceae</taxon>
        <taxon>Tessaracoccus</taxon>
    </lineage>
</organism>